<accession>A0ABP8X5N3</accession>
<evidence type="ECO:0000313" key="2">
    <source>
        <dbReference type="Proteomes" id="UP001499974"/>
    </source>
</evidence>
<dbReference type="Proteomes" id="UP001499974">
    <property type="component" value="Unassembled WGS sequence"/>
</dbReference>
<protein>
    <recommendedName>
        <fullName evidence="3">Secreted protein</fullName>
    </recommendedName>
</protein>
<name>A0ABP8X5N3_9ACTN</name>
<comment type="caution">
    <text evidence="1">The sequence shown here is derived from an EMBL/GenBank/DDBJ whole genome shotgun (WGS) entry which is preliminary data.</text>
</comment>
<evidence type="ECO:0000313" key="1">
    <source>
        <dbReference type="EMBL" id="GAA4700679.1"/>
    </source>
</evidence>
<organism evidence="1 2">
    <name type="scientific">Nocardioides conyzicola</name>
    <dbReference type="NCBI Taxonomy" id="1651781"/>
    <lineage>
        <taxon>Bacteria</taxon>
        <taxon>Bacillati</taxon>
        <taxon>Actinomycetota</taxon>
        <taxon>Actinomycetes</taxon>
        <taxon>Propionibacteriales</taxon>
        <taxon>Nocardioidaceae</taxon>
        <taxon>Nocardioides</taxon>
    </lineage>
</organism>
<reference evidence="2" key="1">
    <citation type="journal article" date="2019" name="Int. J. Syst. Evol. Microbiol.">
        <title>The Global Catalogue of Microorganisms (GCM) 10K type strain sequencing project: providing services to taxonomists for standard genome sequencing and annotation.</title>
        <authorList>
            <consortium name="The Broad Institute Genomics Platform"/>
            <consortium name="The Broad Institute Genome Sequencing Center for Infectious Disease"/>
            <person name="Wu L."/>
            <person name="Ma J."/>
        </authorList>
    </citation>
    <scope>NUCLEOTIDE SEQUENCE [LARGE SCALE GENOMIC DNA]</scope>
    <source>
        <strain evidence="2">JCM 18531</strain>
    </source>
</reference>
<gene>
    <name evidence="1" type="ORF">GCM10023349_16950</name>
</gene>
<dbReference type="RefSeq" id="WP_345520807.1">
    <property type="nucleotide sequence ID" value="NZ_BAABKM010000002.1"/>
</dbReference>
<dbReference type="EMBL" id="BAABKM010000002">
    <property type="protein sequence ID" value="GAA4700679.1"/>
    <property type="molecule type" value="Genomic_DNA"/>
</dbReference>
<keyword evidence="2" id="KW-1185">Reference proteome</keyword>
<dbReference type="Pfam" id="PF19671">
    <property type="entry name" value="DUF6174"/>
    <property type="match status" value="1"/>
</dbReference>
<proteinExistence type="predicted"/>
<sequence length="150" mass="16325">MSRKVWIAGAALVAAIVAVVVSTHLDDWAAARAHGSAQRLWESREPTTYSFDYTACSGMCEPCHAHITVTDGEVTSVAGGGGCRGLDRDSAPTIDTIFEMEERDRSAEMTDSFEIRYDPTWGFPASVVLHCPPETSDCGTSYEVTGFRER</sequence>
<dbReference type="InterPro" id="IPR046172">
    <property type="entry name" value="DUF6174"/>
</dbReference>
<evidence type="ECO:0008006" key="3">
    <source>
        <dbReference type="Google" id="ProtNLM"/>
    </source>
</evidence>